<evidence type="ECO:0000259" key="1">
    <source>
        <dbReference type="SMART" id="SM00638"/>
    </source>
</evidence>
<dbReference type="RefSeq" id="WP_071902356.1">
    <property type="nucleotide sequence ID" value="NZ_MPIN01000010.1"/>
</dbReference>
<keyword evidence="3" id="KW-1185">Reference proteome</keyword>
<name>A0A1L9B2I8_9BACT</name>
<sequence>MKKLGAGLLVALVGGVPLAWWKWGHGDAAELSLTCIPGKSRAYALSYESRGQVSDPTFGLSQTDAPEGQSVETVVKGRWRETCVRGDATGHVLEVAVEEAQGHFTSKGALGSGPAPEDVSGLVTGNSYVELGADGKVRSIHFDPRMSPLGQNLVRDMLSLRSMHLSLPARDGASWTSDEEDFNGRYSAPYTLAFPEEGLARVTKGPRTYAATGASKLTKVAPLVRSLPSTGGEWVLELDTHQPRSLRSHVEVELVASSRVIGRSLSHLELTPPEQAVVATVDVRQLQESFQARTARGVRPGDLAARDADARIEERIQREELGSDTWSSLLEKAGEASPDRARLFLKFKALFLLHPETCRDASALLAMSDGPHDTTFQLVAGALVSAGTPEAQHALVAAIDATRDRTPHQRTLSGLLGTLSHPNEDAESVLHSLVKGHAQAEVRDTARLALGNVARSLQGQEPQRAERLIQDSVAYARSAESQPERILALQALGNTGATQGLEVIEQTVRDPDVSLRRTGASALRFIETEQAERLLLELVTRDASESVRGEAVSALSFRTLSAGTVAELLQRVRQDPSESVRQLLVKVLADEAPRHAGVLSTLEEVSRTDASAAVRKLATLVLLRLNASEG</sequence>
<dbReference type="Pfam" id="PF01347">
    <property type="entry name" value="Vitellogenin_N"/>
    <property type="match status" value="1"/>
</dbReference>
<comment type="caution">
    <text evidence="2">The sequence shown here is derived from an EMBL/GenBank/DDBJ whole genome shotgun (WGS) entry which is preliminary data.</text>
</comment>
<organism evidence="2 3">
    <name type="scientific">Cystobacter ferrugineus</name>
    <dbReference type="NCBI Taxonomy" id="83449"/>
    <lineage>
        <taxon>Bacteria</taxon>
        <taxon>Pseudomonadati</taxon>
        <taxon>Myxococcota</taxon>
        <taxon>Myxococcia</taxon>
        <taxon>Myxococcales</taxon>
        <taxon>Cystobacterineae</taxon>
        <taxon>Archangiaceae</taxon>
        <taxon>Cystobacter</taxon>
    </lineage>
</organism>
<evidence type="ECO:0000313" key="2">
    <source>
        <dbReference type="EMBL" id="OJH36469.1"/>
    </source>
</evidence>
<dbReference type="AlphaFoldDB" id="A0A1L9B2I8"/>
<dbReference type="InterPro" id="IPR001747">
    <property type="entry name" value="Vitellogenin_N"/>
</dbReference>
<accession>A0A1L9B2I8</accession>
<dbReference type="OrthoDB" id="5378842at2"/>
<dbReference type="Proteomes" id="UP000182229">
    <property type="component" value="Unassembled WGS sequence"/>
</dbReference>
<dbReference type="STRING" id="83449.BON30_32405"/>
<dbReference type="SUPFAM" id="SSF48431">
    <property type="entry name" value="Lipovitellin-phosvitin complex, superhelical domain"/>
    <property type="match status" value="1"/>
</dbReference>
<protein>
    <recommendedName>
        <fullName evidence="1">Vitellogenin domain-containing protein</fullName>
    </recommendedName>
</protein>
<gene>
    <name evidence="2" type="ORF">BON30_32405</name>
</gene>
<dbReference type="SMART" id="SM00638">
    <property type="entry name" value="LPD_N"/>
    <property type="match status" value="1"/>
</dbReference>
<dbReference type="EMBL" id="MPIN01000010">
    <property type="protein sequence ID" value="OJH36469.1"/>
    <property type="molecule type" value="Genomic_DNA"/>
</dbReference>
<evidence type="ECO:0000313" key="3">
    <source>
        <dbReference type="Proteomes" id="UP000182229"/>
    </source>
</evidence>
<feature type="domain" description="Vitellogenin" evidence="1">
    <location>
        <begin position="38"/>
        <end position="589"/>
    </location>
</feature>
<dbReference type="GO" id="GO:0005319">
    <property type="term" value="F:lipid transporter activity"/>
    <property type="evidence" value="ECO:0007669"/>
    <property type="project" value="InterPro"/>
</dbReference>
<proteinExistence type="predicted"/>
<dbReference type="InterPro" id="IPR011030">
    <property type="entry name" value="Lipovitellin_superhlx_dom"/>
</dbReference>
<reference evidence="3" key="1">
    <citation type="submission" date="2016-11" db="EMBL/GenBank/DDBJ databases">
        <authorList>
            <person name="Shukria A."/>
            <person name="Stevens D.C."/>
        </authorList>
    </citation>
    <scope>NUCLEOTIDE SEQUENCE [LARGE SCALE GENOMIC DNA]</scope>
    <source>
        <strain evidence="3">Cbfe23</strain>
    </source>
</reference>
<reference evidence="2 3" key="2">
    <citation type="submission" date="2016-12" db="EMBL/GenBank/DDBJ databases">
        <title>Draft Genome Sequence of Cystobacter ferrugineus Strain Cbfe23.</title>
        <authorList>
            <person name="Akbar S."/>
            <person name="Dowd S.E."/>
            <person name="Stevens D.C."/>
        </authorList>
    </citation>
    <scope>NUCLEOTIDE SEQUENCE [LARGE SCALE GENOMIC DNA]</scope>
    <source>
        <strain evidence="2 3">Cbfe23</strain>
    </source>
</reference>
<dbReference type="Gene3D" id="1.25.10.20">
    <property type="entry name" value="Vitellinogen, superhelical"/>
    <property type="match status" value="1"/>
</dbReference>